<evidence type="ECO:0000259" key="1">
    <source>
        <dbReference type="PROSITE" id="PS51725"/>
    </source>
</evidence>
<dbReference type="Gene3D" id="3.30.70.100">
    <property type="match status" value="1"/>
</dbReference>
<comment type="caution">
    <text evidence="2">The sequence shown here is derived from an EMBL/GenBank/DDBJ whole genome shotgun (WGS) entry which is preliminary data.</text>
</comment>
<evidence type="ECO:0000313" key="3">
    <source>
        <dbReference type="Proteomes" id="UP000559117"/>
    </source>
</evidence>
<organism evidence="2 3">
    <name type="scientific">Pectinatus brassicae</name>
    <dbReference type="NCBI Taxonomy" id="862415"/>
    <lineage>
        <taxon>Bacteria</taxon>
        <taxon>Bacillati</taxon>
        <taxon>Bacillota</taxon>
        <taxon>Negativicutes</taxon>
        <taxon>Selenomonadales</taxon>
        <taxon>Selenomonadaceae</taxon>
        <taxon>Pectinatus</taxon>
    </lineage>
</organism>
<dbReference type="Proteomes" id="UP000559117">
    <property type="component" value="Unassembled WGS sequence"/>
</dbReference>
<dbReference type="SUPFAM" id="SSF54909">
    <property type="entry name" value="Dimeric alpha+beta barrel"/>
    <property type="match status" value="1"/>
</dbReference>
<reference evidence="2 3" key="1">
    <citation type="submission" date="2020-08" db="EMBL/GenBank/DDBJ databases">
        <title>Genomic Encyclopedia of Type Strains, Phase IV (KMG-IV): sequencing the most valuable type-strain genomes for metagenomic binning, comparative biology and taxonomic classification.</title>
        <authorList>
            <person name="Goeker M."/>
        </authorList>
    </citation>
    <scope>NUCLEOTIDE SEQUENCE [LARGE SCALE GENOMIC DNA]</scope>
    <source>
        <strain evidence="2 3">DSM 24661</strain>
    </source>
</reference>
<protein>
    <submittedName>
        <fullName evidence="2">Quinol monooxygenase YgiN</fullName>
    </submittedName>
</protein>
<dbReference type="GO" id="GO:0004497">
    <property type="term" value="F:monooxygenase activity"/>
    <property type="evidence" value="ECO:0007669"/>
    <property type="project" value="UniProtKB-KW"/>
</dbReference>
<proteinExistence type="predicted"/>
<accession>A0A840UT77</accession>
<keyword evidence="2" id="KW-0503">Monooxygenase</keyword>
<feature type="domain" description="ABM" evidence="1">
    <location>
        <begin position="2"/>
        <end position="90"/>
    </location>
</feature>
<dbReference type="AlphaFoldDB" id="A0A840UT77"/>
<keyword evidence="2" id="KW-0560">Oxidoreductase</keyword>
<name>A0A840UT77_9FIRM</name>
<dbReference type="EMBL" id="JACHFH010000043">
    <property type="protein sequence ID" value="MBB5337342.1"/>
    <property type="molecule type" value="Genomic_DNA"/>
</dbReference>
<dbReference type="PANTHER" id="PTHR33336:SF15">
    <property type="entry name" value="ABM DOMAIN-CONTAINING PROTEIN"/>
    <property type="match status" value="1"/>
</dbReference>
<dbReference type="InterPro" id="IPR011008">
    <property type="entry name" value="Dimeric_a/b-barrel"/>
</dbReference>
<dbReference type="InterPro" id="IPR007138">
    <property type="entry name" value="ABM_dom"/>
</dbReference>
<dbReference type="Pfam" id="PF03992">
    <property type="entry name" value="ABM"/>
    <property type="match status" value="1"/>
</dbReference>
<dbReference type="PANTHER" id="PTHR33336">
    <property type="entry name" value="QUINOL MONOOXYGENASE YGIN-RELATED"/>
    <property type="match status" value="1"/>
</dbReference>
<evidence type="ECO:0000313" key="2">
    <source>
        <dbReference type="EMBL" id="MBB5337342.1"/>
    </source>
</evidence>
<sequence length="95" mass="11279">MIKVVAKFFPKEKKIDRVIELARELVEKTVLEEGCIKYEMYQDEKDPKVLLMLEEWESIEFLNSHMSSEHFTRIVPQLSAYMDKEPEISVCKKVL</sequence>
<dbReference type="InterPro" id="IPR050744">
    <property type="entry name" value="AI-2_Isomerase_LsrG"/>
</dbReference>
<dbReference type="RefSeq" id="WP_183863089.1">
    <property type="nucleotide sequence ID" value="NZ_JACHFH010000043.1"/>
</dbReference>
<keyword evidence="3" id="KW-1185">Reference proteome</keyword>
<dbReference type="PROSITE" id="PS51725">
    <property type="entry name" value="ABM"/>
    <property type="match status" value="1"/>
</dbReference>
<gene>
    <name evidence="2" type="ORF">HNR32_002503</name>
</gene>